<dbReference type="EC" id="2.7.13.3" evidence="2"/>
<dbReference type="NCBIfam" id="TIGR00229">
    <property type="entry name" value="sensory_box"/>
    <property type="match status" value="2"/>
</dbReference>
<dbReference type="InterPro" id="IPR001610">
    <property type="entry name" value="PAC"/>
</dbReference>
<dbReference type="SUPFAM" id="SSF55874">
    <property type="entry name" value="ATPase domain of HSP90 chaperone/DNA topoisomerase II/histidine kinase"/>
    <property type="match status" value="1"/>
</dbReference>
<evidence type="ECO:0000256" key="2">
    <source>
        <dbReference type="ARBA" id="ARBA00012438"/>
    </source>
</evidence>
<dbReference type="InterPro" id="IPR000700">
    <property type="entry name" value="PAS-assoc_C"/>
</dbReference>
<dbReference type="Pfam" id="PF02518">
    <property type="entry name" value="HATPase_c"/>
    <property type="match status" value="1"/>
</dbReference>
<feature type="modified residue" description="4-aspartylphosphate" evidence="4">
    <location>
        <position position="745"/>
    </location>
</feature>
<dbReference type="Pfam" id="PF08448">
    <property type="entry name" value="PAS_4"/>
    <property type="match status" value="1"/>
</dbReference>
<dbReference type="InterPro" id="IPR029016">
    <property type="entry name" value="GAF-like_dom_sf"/>
</dbReference>
<evidence type="ECO:0000256" key="3">
    <source>
        <dbReference type="ARBA" id="ARBA00022553"/>
    </source>
</evidence>
<keyword evidence="13" id="KW-1185">Reference proteome</keyword>
<dbReference type="EMBL" id="CP036313">
    <property type="protein sequence ID" value="QBH13950.1"/>
    <property type="molecule type" value="Genomic_DNA"/>
</dbReference>
<dbReference type="Proteomes" id="UP000248798">
    <property type="component" value="Unassembled WGS sequence"/>
</dbReference>
<dbReference type="SMART" id="SM00086">
    <property type="entry name" value="PAC"/>
    <property type="match status" value="2"/>
</dbReference>
<dbReference type="SUPFAM" id="SSF52172">
    <property type="entry name" value="CheY-like"/>
    <property type="match status" value="1"/>
</dbReference>
<dbReference type="OrthoDB" id="9806821at2"/>
<feature type="domain" description="Response regulatory" evidence="7">
    <location>
        <begin position="694"/>
        <end position="810"/>
    </location>
</feature>
<dbReference type="SMART" id="SM00091">
    <property type="entry name" value="PAS"/>
    <property type="match status" value="2"/>
</dbReference>
<dbReference type="SUPFAM" id="SSF47384">
    <property type="entry name" value="Homodimeric domain of signal transducing histidine kinase"/>
    <property type="match status" value="1"/>
</dbReference>
<dbReference type="PROSITE" id="PS50113">
    <property type="entry name" value="PAC"/>
    <property type="match status" value="1"/>
</dbReference>
<dbReference type="InterPro" id="IPR004358">
    <property type="entry name" value="Sig_transdc_His_kin-like_C"/>
</dbReference>
<dbReference type="Gene3D" id="3.30.565.10">
    <property type="entry name" value="Histidine kinase-like ATPase, C-terminal domain"/>
    <property type="match status" value="1"/>
</dbReference>
<organism evidence="11 12">
    <name type="scientific">Desulfobacter hydrogenophilus</name>
    <dbReference type="NCBI Taxonomy" id="2291"/>
    <lineage>
        <taxon>Bacteria</taxon>
        <taxon>Pseudomonadati</taxon>
        <taxon>Thermodesulfobacteriota</taxon>
        <taxon>Desulfobacteria</taxon>
        <taxon>Desulfobacterales</taxon>
        <taxon>Desulfobacteraceae</taxon>
        <taxon>Desulfobacter</taxon>
    </lineage>
</organism>
<dbReference type="PROSITE" id="PS50110">
    <property type="entry name" value="RESPONSE_REGULATORY"/>
    <property type="match status" value="1"/>
</dbReference>
<feature type="domain" description="PAC" evidence="9">
    <location>
        <begin position="379"/>
        <end position="430"/>
    </location>
</feature>
<dbReference type="InterPro" id="IPR035965">
    <property type="entry name" value="PAS-like_dom_sf"/>
</dbReference>
<sequence>MNFNDPDRILFAIEEIEAIINIQSDADDVLDQILKKLLELFSCDRAWLFYPCNPNLSTFKVAHERTTPLFPGAKTLNATVPMTRDMAEYCKRALSNSGCPEIDPPSGQKMSNDIALKFDVKSLIFMALKFQNDDAWMFGMHHCEINHHWDDNEMSLFKIIGQRITKLIETVILIKQITESEKKYRQLFDTVSDAIYLISDTGRIIDANQGACTCLDKKKEEILELYIDDVDQNFSVEDFLSFWDKEPFNTPKKIESIHKIKNGDLISVEVISQKIRFENKTCYYGIAKDITARQKTEKSLKESEKRFRNLMENVDTVAVQGYGFDGTTQYWNKASERLYGYTRQEAIGCSLLDLIIPPEMRHGVAEAMRQMAESGRPIPSGELLLMHKDGSRVPVISHHTIVKVPGREQELFCLDIDITERKQADAEREKLQKQLNQAQKMEAVGRLAGGVAHDFNNMLGVILGYVELAFEKIDPNQALYSDLKEIQNAAERSADLTKQLLTFARKQIIAPEVLDLNDAVDNMLKMLRRLIGEDIDLSWLPADPLWSVKIDPSQLNQILANLCVNARHAIADVGKLTIETQMKTFDQIYCSGHAGFITGDYVMLAVTDNGCGMNKETLNNLFEPFFTTKNMDEGTGLGLAIIYGIVKQNNGFINVYSEPGQGTSFKIYLPRFHASEEVQEEILPEKPVPTGNETILLVEDEPAILRMTRMMLERKGYSVLPAGIPADAISIANAYVGKIHLLMTDVVMPEMNGRDLAEKITVMCPEIKLLFMSGYAANVITHQGVLDDGVAFMQKPFATNELAKKIRDVLDEPPSINQI</sequence>
<dbReference type="Gene3D" id="3.30.450.40">
    <property type="match status" value="1"/>
</dbReference>
<feature type="domain" description="PAS" evidence="8">
    <location>
        <begin position="180"/>
        <end position="223"/>
    </location>
</feature>
<evidence type="ECO:0000259" key="6">
    <source>
        <dbReference type="PROSITE" id="PS50109"/>
    </source>
</evidence>
<dbReference type="InterPro" id="IPR005467">
    <property type="entry name" value="His_kinase_dom"/>
</dbReference>
<dbReference type="InterPro" id="IPR003661">
    <property type="entry name" value="HisK_dim/P_dom"/>
</dbReference>
<keyword evidence="11" id="KW-0418">Kinase</keyword>
<evidence type="ECO:0000259" key="9">
    <source>
        <dbReference type="PROSITE" id="PS50113"/>
    </source>
</evidence>
<keyword evidence="5" id="KW-0175">Coiled coil</keyword>
<evidence type="ECO:0000259" key="8">
    <source>
        <dbReference type="PROSITE" id="PS50112"/>
    </source>
</evidence>
<dbReference type="GO" id="GO:0000155">
    <property type="term" value="F:phosphorelay sensor kinase activity"/>
    <property type="evidence" value="ECO:0007669"/>
    <property type="project" value="InterPro"/>
</dbReference>
<dbReference type="InterPro" id="IPR003594">
    <property type="entry name" value="HATPase_dom"/>
</dbReference>
<evidence type="ECO:0000259" key="7">
    <source>
        <dbReference type="PROSITE" id="PS50110"/>
    </source>
</evidence>
<dbReference type="InterPro" id="IPR001789">
    <property type="entry name" value="Sig_transdc_resp-reg_receiver"/>
</dbReference>
<dbReference type="SMART" id="SM00388">
    <property type="entry name" value="HisKA"/>
    <property type="match status" value="1"/>
</dbReference>
<dbReference type="PROSITE" id="PS50109">
    <property type="entry name" value="HIS_KIN"/>
    <property type="match status" value="1"/>
</dbReference>
<dbReference type="EMBL" id="QLNI01000003">
    <property type="protein sequence ID" value="RAM03637.1"/>
    <property type="molecule type" value="Genomic_DNA"/>
</dbReference>
<evidence type="ECO:0000313" key="13">
    <source>
        <dbReference type="Proteomes" id="UP000293902"/>
    </source>
</evidence>
<keyword evidence="3 4" id="KW-0597">Phosphoprotein</keyword>
<dbReference type="Pfam" id="PF00512">
    <property type="entry name" value="HisKA"/>
    <property type="match status" value="1"/>
</dbReference>
<evidence type="ECO:0000313" key="10">
    <source>
        <dbReference type="EMBL" id="QBH13950.1"/>
    </source>
</evidence>
<dbReference type="CDD" id="cd00130">
    <property type="entry name" value="PAS"/>
    <property type="match status" value="1"/>
</dbReference>
<feature type="domain" description="PAS" evidence="8">
    <location>
        <begin position="303"/>
        <end position="375"/>
    </location>
</feature>
<dbReference type="Pfam" id="PF00072">
    <property type="entry name" value="Response_reg"/>
    <property type="match status" value="1"/>
</dbReference>
<dbReference type="InterPro" id="IPR011006">
    <property type="entry name" value="CheY-like_superfamily"/>
</dbReference>
<dbReference type="SUPFAM" id="SSF55785">
    <property type="entry name" value="PYP-like sensor domain (PAS domain)"/>
    <property type="match status" value="2"/>
</dbReference>
<evidence type="ECO:0000256" key="5">
    <source>
        <dbReference type="SAM" id="Coils"/>
    </source>
</evidence>
<name>A0A328FKV2_9BACT</name>
<proteinExistence type="predicted"/>
<dbReference type="SMART" id="SM00448">
    <property type="entry name" value="REC"/>
    <property type="match status" value="1"/>
</dbReference>
<dbReference type="Gene3D" id="3.40.50.2300">
    <property type="match status" value="1"/>
</dbReference>
<reference evidence="10 13" key="2">
    <citation type="submission" date="2019-02" db="EMBL/GenBank/DDBJ databases">
        <title>Complete genome sequence of Desulfobacter hydrogenophilus AcRS1.</title>
        <authorList>
            <person name="Marietou A."/>
            <person name="Lund M.B."/>
            <person name="Marshall I.P.G."/>
            <person name="Schreiber L."/>
            <person name="Jorgensen B."/>
        </authorList>
    </citation>
    <scope>NUCLEOTIDE SEQUENCE [LARGE SCALE GENOMIC DNA]</scope>
    <source>
        <strain evidence="10 13">AcRS1</strain>
    </source>
</reference>
<dbReference type="InterPro" id="IPR036890">
    <property type="entry name" value="HATPase_C_sf"/>
</dbReference>
<dbReference type="SMART" id="SM00387">
    <property type="entry name" value="HATPase_c"/>
    <property type="match status" value="1"/>
</dbReference>
<dbReference type="Pfam" id="PF13426">
    <property type="entry name" value="PAS_9"/>
    <property type="match status" value="1"/>
</dbReference>
<dbReference type="CDD" id="cd00082">
    <property type="entry name" value="HisKA"/>
    <property type="match status" value="1"/>
</dbReference>
<dbReference type="PROSITE" id="PS50112">
    <property type="entry name" value="PAS"/>
    <property type="match status" value="2"/>
</dbReference>
<evidence type="ECO:0000256" key="1">
    <source>
        <dbReference type="ARBA" id="ARBA00000085"/>
    </source>
</evidence>
<feature type="coiled-coil region" evidence="5">
    <location>
        <begin position="414"/>
        <end position="444"/>
    </location>
</feature>
<dbReference type="InterPro" id="IPR013656">
    <property type="entry name" value="PAS_4"/>
</dbReference>
<gene>
    <name evidence="11" type="ORF">DO021_02500</name>
    <name evidence="10" type="ORF">EYB58_14055</name>
</gene>
<dbReference type="InterPro" id="IPR036097">
    <property type="entry name" value="HisK_dim/P_sf"/>
</dbReference>
<feature type="domain" description="Histidine kinase" evidence="6">
    <location>
        <begin position="450"/>
        <end position="673"/>
    </location>
</feature>
<comment type="catalytic activity">
    <reaction evidence="1">
        <text>ATP + protein L-histidine = ADP + protein N-phospho-L-histidine.</text>
        <dbReference type="EC" id="2.7.13.3"/>
    </reaction>
</comment>
<dbReference type="Gene3D" id="3.30.450.20">
    <property type="entry name" value="PAS domain"/>
    <property type="match status" value="2"/>
</dbReference>
<dbReference type="InterPro" id="IPR000014">
    <property type="entry name" value="PAS"/>
</dbReference>
<evidence type="ECO:0000313" key="11">
    <source>
        <dbReference type="EMBL" id="RAM03637.1"/>
    </source>
</evidence>
<evidence type="ECO:0000256" key="4">
    <source>
        <dbReference type="PROSITE-ProRule" id="PRU00169"/>
    </source>
</evidence>
<dbReference type="PANTHER" id="PTHR43065">
    <property type="entry name" value="SENSOR HISTIDINE KINASE"/>
    <property type="match status" value="1"/>
</dbReference>
<accession>A0A328FKV2</accession>
<dbReference type="AlphaFoldDB" id="A0A328FKV2"/>
<keyword evidence="11" id="KW-0808">Transferase</keyword>
<reference evidence="11 12" key="1">
    <citation type="submission" date="2018-06" db="EMBL/GenBank/DDBJ databases">
        <title>Complete Genome Sequence of Desulfobacter hydrogenophilus (DSM3380).</title>
        <authorList>
            <person name="Marietou A."/>
            <person name="Schreiber L."/>
            <person name="Marshall I."/>
            <person name="Jorgensen B."/>
        </authorList>
    </citation>
    <scope>NUCLEOTIDE SEQUENCE [LARGE SCALE GENOMIC DNA]</scope>
    <source>
        <strain evidence="11 12">DSM 3380</strain>
    </source>
</reference>
<dbReference type="SUPFAM" id="SSF55781">
    <property type="entry name" value="GAF domain-like"/>
    <property type="match status" value="1"/>
</dbReference>
<dbReference type="Proteomes" id="UP000293902">
    <property type="component" value="Chromosome"/>
</dbReference>
<dbReference type="Gene3D" id="1.10.287.130">
    <property type="match status" value="1"/>
</dbReference>
<evidence type="ECO:0000313" key="12">
    <source>
        <dbReference type="Proteomes" id="UP000248798"/>
    </source>
</evidence>
<dbReference type="PRINTS" id="PR00344">
    <property type="entry name" value="BCTRLSENSOR"/>
</dbReference>
<protein>
    <recommendedName>
        <fullName evidence="2">histidine kinase</fullName>
        <ecNumber evidence="2">2.7.13.3</ecNumber>
    </recommendedName>
</protein>
<dbReference type="PANTHER" id="PTHR43065:SF42">
    <property type="entry name" value="TWO-COMPONENT SENSOR PPRA"/>
    <property type="match status" value="1"/>
</dbReference>
<dbReference type="RefSeq" id="WP_111953383.1">
    <property type="nucleotide sequence ID" value="NZ_CP036313.1"/>
</dbReference>